<feature type="transmembrane region" description="Helical" evidence="6">
    <location>
        <begin position="287"/>
        <end position="309"/>
    </location>
</feature>
<name>A0ABM1SYA4_LIMPO</name>
<keyword evidence="4 6" id="KW-1133">Transmembrane helix</keyword>
<feature type="transmembrane region" description="Helical" evidence="6">
    <location>
        <begin position="138"/>
        <end position="159"/>
    </location>
</feature>
<evidence type="ECO:0000256" key="5">
    <source>
        <dbReference type="ARBA" id="ARBA00023136"/>
    </source>
</evidence>
<proteinExistence type="inferred from homology"/>
<feature type="transmembrane region" description="Helical" evidence="6">
    <location>
        <begin position="188"/>
        <end position="208"/>
    </location>
</feature>
<reference evidence="8" key="1">
    <citation type="submission" date="2025-08" db="UniProtKB">
        <authorList>
            <consortium name="RefSeq"/>
        </authorList>
    </citation>
    <scope>IDENTIFICATION</scope>
    <source>
        <tissue evidence="8">Muscle</tissue>
    </source>
</reference>
<comment type="function">
    <text evidence="6">Choline transporter.</text>
</comment>
<sequence length="491" mass="55479">MAVGKNVTKECVASCLKDDYQLNFLRRCYPSFHTASVISEKANISNSFLEEAGSDIALCWREIIYMCLIAFGLACVLLVLLRFLAGFIIWFVIISLSLASIGVTIYAWCMWKAYKKEVEKLASDDSSRSIKEAKVKHWLAGAIVMTIFTVIFLLIVIIMRNRIKLVAALFKEAGKAIISMPLILLQPIWTFLVLAAVLAGWFAGYVYIHTSQDVVVDPETSYVSYHITTFFKVMKWYHLLAFFWLTQFIIACQHVVIAGSVASWFFTRDKSQLDSPIWTSFYRLVRYHLGSVALGSLLIALLKLVRAIFKGLERQMTNHPDYCKYLLKCCQCCLWCFERFLVFINRNALIEIAIYGYSFCKGAQQAFHLLSSNVLRVAAINSLGDFILLLGKVGVAVATAFAGLEIIKNKEDLQHSWVPVTIGCIFAFLISHCFLGVYEMAIDTLFLCFCEDCERNDGVEKPYYMSSGLMVFVENSKKALEAEENGKNEGG</sequence>
<accession>A0ABM1SYA4</accession>
<evidence type="ECO:0000256" key="3">
    <source>
        <dbReference type="ARBA" id="ARBA00022692"/>
    </source>
</evidence>
<feature type="transmembrane region" description="Helical" evidence="6">
    <location>
        <begin position="63"/>
        <end position="81"/>
    </location>
</feature>
<feature type="transmembrane region" description="Helical" evidence="6">
    <location>
        <begin position="87"/>
        <end position="111"/>
    </location>
</feature>
<feature type="transmembrane region" description="Helical" evidence="6">
    <location>
        <begin position="416"/>
        <end position="438"/>
    </location>
</feature>
<dbReference type="Proteomes" id="UP000694941">
    <property type="component" value="Unplaced"/>
</dbReference>
<dbReference type="GeneID" id="106465082"/>
<dbReference type="InterPro" id="IPR007603">
    <property type="entry name" value="Choline_transptr-like"/>
</dbReference>
<evidence type="ECO:0000313" key="8">
    <source>
        <dbReference type="RefSeq" id="XP_022248610.1"/>
    </source>
</evidence>
<feature type="transmembrane region" description="Helical" evidence="6">
    <location>
        <begin position="239"/>
        <end position="267"/>
    </location>
</feature>
<keyword evidence="3 6" id="KW-0812">Transmembrane</keyword>
<comment type="similarity">
    <text evidence="2 6">Belongs to the CTL (choline transporter-like) family.</text>
</comment>
<keyword evidence="7" id="KW-1185">Reference proteome</keyword>
<evidence type="ECO:0000256" key="2">
    <source>
        <dbReference type="ARBA" id="ARBA00007168"/>
    </source>
</evidence>
<evidence type="ECO:0000256" key="4">
    <source>
        <dbReference type="ARBA" id="ARBA00022989"/>
    </source>
</evidence>
<dbReference type="Pfam" id="PF04515">
    <property type="entry name" value="Choline_transpo"/>
    <property type="match status" value="1"/>
</dbReference>
<evidence type="ECO:0000313" key="7">
    <source>
        <dbReference type="Proteomes" id="UP000694941"/>
    </source>
</evidence>
<gene>
    <name evidence="8" type="primary">LOC106465082</name>
</gene>
<evidence type="ECO:0000256" key="1">
    <source>
        <dbReference type="ARBA" id="ARBA00004141"/>
    </source>
</evidence>
<dbReference type="PANTHER" id="PTHR12385">
    <property type="entry name" value="CHOLINE TRANSPORTER-LIKE (SLC FAMILY 44)"/>
    <property type="match status" value="1"/>
</dbReference>
<evidence type="ECO:0000256" key="6">
    <source>
        <dbReference type="RuleBase" id="RU368066"/>
    </source>
</evidence>
<comment type="subcellular location">
    <subcellularLocation>
        <location evidence="6">Cell membrane</location>
        <topology evidence="6">Multi-pass membrane protein</topology>
    </subcellularLocation>
    <subcellularLocation>
        <location evidence="1">Membrane</location>
        <topology evidence="1">Multi-pass membrane protein</topology>
    </subcellularLocation>
</comment>
<feature type="transmembrane region" description="Helical" evidence="6">
    <location>
        <begin position="386"/>
        <end position="404"/>
    </location>
</feature>
<organism evidence="7 8">
    <name type="scientific">Limulus polyphemus</name>
    <name type="common">Atlantic horseshoe crab</name>
    <dbReference type="NCBI Taxonomy" id="6850"/>
    <lineage>
        <taxon>Eukaryota</taxon>
        <taxon>Metazoa</taxon>
        <taxon>Ecdysozoa</taxon>
        <taxon>Arthropoda</taxon>
        <taxon>Chelicerata</taxon>
        <taxon>Merostomata</taxon>
        <taxon>Xiphosura</taxon>
        <taxon>Limulidae</taxon>
        <taxon>Limulus</taxon>
    </lineage>
</organism>
<dbReference type="PANTHER" id="PTHR12385:SF96">
    <property type="entry name" value="CHOLINE TRANSPORTER-LIKE PROTEIN"/>
    <property type="match status" value="1"/>
</dbReference>
<dbReference type="RefSeq" id="XP_022248610.1">
    <property type="nucleotide sequence ID" value="XM_022392902.1"/>
</dbReference>
<protein>
    <recommendedName>
        <fullName evidence="6">Choline transporter-like protein</fullName>
    </recommendedName>
</protein>
<keyword evidence="5 6" id="KW-0472">Membrane</keyword>